<comment type="caution">
    <text evidence="2">The sequence shown here is derived from an EMBL/GenBank/DDBJ whole genome shotgun (WGS) entry which is preliminary data.</text>
</comment>
<proteinExistence type="predicted"/>
<dbReference type="OrthoDB" id="5524888at2"/>
<dbReference type="Pfam" id="PF04073">
    <property type="entry name" value="tRNA_edit"/>
    <property type="match status" value="1"/>
</dbReference>
<organism evidence="2 3">
    <name type="scientific">Streptomyces viridochromogenes</name>
    <dbReference type="NCBI Taxonomy" id="1938"/>
    <lineage>
        <taxon>Bacteria</taxon>
        <taxon>Bacillati</taxon>
        <taxon>Actinomycetota</taxon>
        <taxon>Actinomycetes</taxon>
        <taxon>Kitasatosporales</taxon>
        <taxon>Streptomycetaceae</taxon>
        <taxon>Streptomyces</taxon>
    </lineage>
</organism>
<keyword evidence="2" id="KW-0436">Ligase</keyword>
<evidence type="ECO:0000313" key="3">
    <source>
        <dbReference type="Proteomes" id="UP000037432"/>
    </source>
</evidence>
<accession>A0A0J8C5R5</accession>
<keyword evidence="2" id="KW-0030">Aminoacyl-tRNA synthetase</keyword>
<dbReference type="AlphaFoldDB" id="A0A0J8C5R5"/>
<dbReference type="Proteomes" id="UP000037432">
    <property type="component" value="Unassembled WGS sequence"/>
</dbReference>
<dbReference type="GO" id="GO:0004812">
    <property type="term" value="F:aminoacyl-tRNA ligase activity"/>
    <property type="evidence" value="ECO:0007669"/>
    <property type="project" value="UniProtKB-KW"/>
</dbReference>
<dbReference type="SUPFAM" id="SSF55826">
    <property type="entry name" value="YbaK/ProRS associated domain"/>
    <property type="match status" value="1"/>
</dbReference>
<gene>
    <name evidence="2" type="ORF">ACM01_19505</name>
</gene>
<dbReference type="PATRIC" id="fig|1938.3.peg.5351"/>
<protein>
    <submittedName>
        <fullName evidence="2">Prolyl-tRNA synthetase</fullName>
    </submittedName>
</protein>
<reference evidence="2 3" key="1">
    <citation type="submission" date="2015-06" db="EMBL/GenBank/DDBJ databases">
        <authorList>
            <person name="Ju K.-S."/>
            <person name="Doroghazi J.R."/>
            <person name="Metcalf W.W."/>
        </authorList>
    </citation>
    <scope>NUCLEOTIDE SEQUENCE [LARGE SCALE GENOMIC DNA]</scope>
    <source>
        <strain evidence="2 3">NRRL 3414</strain>
    </source>
</reference>
<dbReference type="RefSeq" id="WP_048582560.1">
    <property type="nucleotide sequence ID" value="NZ_LFNT01000021.1"/>
</dbReference>
<evidence type="ECO:0000313" key="2">
    <source>
        <dbReference type="EMBL" id="KMS73195.1"/>
    </source>
</evidence>
<dbReference type="GO" id="GO:0002161">
    <property type="term" value="F:aminoacyl-tRNA deacylase activity"/>
    <property type="evidence" value="ECO:0007669"/>
    <property type="project" value="InterPro"/>
</dbReference>
<feature type="domain" description="YbaK/aminoacyl-tRNA synthetase-associated" evidence="1">
    <location>
        <begin position="38"/>
        <end position="159"/>
    </location>
</feature>
<dbReference type="InterPro" id="IPR036754">
    <property type="entry name" value="YbaK/aa-tRNA-synt-asso_dom_sf"/>
</dbReference>
<dbReference type="InterPro" id="IPR007214">
    <property type="entry name" value="YbaK/aa-tRNA-synth-assoc-dom"/>
</dbReference>
<dbReference type="Gene3D" id="3.90.960.10">
    <property type="entry name" value="YbaK/aminoacyl-tRNA synthetase-associated domain"/>
    <property type="match status" value="1"/>
</dbReference>
<sequence>MSDHTHDGSAHHDTYDHLISLLDASSVGYRLIDHAPEGATEAVCALRGHPASEAAKCIVLRVKVDRRTTRHVLAVVLGDRRVDLDAVRALFDARYVGFSDPGTAERLARAVPGTVLPFSFDPDLELVADPDVVAQPKLYFNAARLDRSLLISGADYERLAAPRIERIAAPATRAVASPQL</sequence>
<name>A0A0J8C5R5_STRVR</name>
<dbReference type="EMBL" id="LFNT01000021">
    <property type="protein sequence ID" value="KMS73195.1"/>
    <property type="molecule type" value="Genomic_DNA"/>
</dbReference>
<evidence type="ECO:0000259" key="1">
    <source>
        <dbReference type="Pfam" id="PF04073"/>
    </source>
</evidence>